<comment type="caution">
    <text evidence="2">The sequence shown here is derived from an EMBL/GenBank/DDBJ whole genome shotgun (WGS) entry which is preliminary data.</text>
</comment>
<dbReference type="GO" id="GO:0005737">
    <property type="term" value="C:cytoplasm"/>
    <property type="evidence" value="ECO:0007669"/>
    <property type="project" value="TreeGrafter"/>
</dbReference>
<proteinExistence type="predicted"/>
<gene>
    <name evidence="2" type="ORF">DERYTH_LOCUS15279</name>
</gene>
<organism evidence="2 3">
    <name type="scientific">Dentiscutata erythropus</name>
    <dbReference type="NCBI Taxonomy" id="1348616"/>
    <lineage>
        <taxon>Eukaryota</taxon>
        <taxon>Fungi</taxon>
        <taxon>Fungi incertae sedis</taxon>
        <taxon>Mucoromycota</taxon>
        <taxon>Glomeromycotina</taxon>
        <taxon>Glomeromycetes</taxon>
        <taxon>Diversisporales</taxon>
        <taxon>Gigasporaceae</taxon>
        <taxon>Dentiscutata</taxon>
    </lineage>
</organism>
<reference evidence="2" key="1">
    <citation type="submission" date="2021-06" db="EMBL/GenBank/DDBJ databases">
        <authorList>
            <person name="Kallberg Y."/>
            <person name="Tangrot J."/>
            <person name="Rosling A."/>
        </authorList>
    </citation>
    <scope>NUCLEOTIDE SEQUENCE</scope>
    <source>
        <strain evidence="2">MA453B</strain>
    </source>
</reference>
<dbReference type="PROSITE" id="PS50011">
    <property type="entry name" value="PROTEIN_KINASE_DOM"/>
    <property type="match status" value="1"/>
</dbReference>
<dbReference type="SUPFAM" id="SSF56112">
    <property type="entry name" value="Protein kinase-like (PK-like)"/>
    <property type="match status" value="1"/>
</dbReference>
<name>A0A9N9IDU9_9GLOM</name>
<dbReference type="PANTHER" id="PTHR23257:SF963">
    <property type="entry name" value="AT08303P"/>
    <property type="match status" value="1"/>
</dbReference>
<dbReference type="InterPro" id="IPR011009">
    <property type="entry name" value="Kinase-like_dom_sf"/>
</dbReference>
<dbReference type="Gene3D" id="1.10.510.10">
    <property type="entry name" value="Transferase(Phosphotransferase) domain 1"/>
    <property type="match status" value="1"/>
</dbReference>
<dbReference type="EMBL" id="CAJVPY010012239">
    <property type="protein sequence ID" value="CAG8732811.1"/>
    <property type="molecule type" value="Genomic_DNA"/>
</dbReference>
<evidence type="ECO:0000313" key="2">
    <source>
        <dbReference type="EMBL" id="CAG8732811.1"/>
    </source>
</evidence>
<feature type="domain" description="Protein kinase" evidence="1">
    <location>
        <begin position="1"/>
        <end position="226"/>
    </location>
</feature>
<keyword evidence="3" id="KW-1185">Reference proteome</keyword>
<evidence type="ECO:0000313" key="3">
    <source>
        <dbReference type="Proteomes" id="UP000789405"/>
    </source>
</evidence>
<dbReference type="InterPro" id="IPR000719">
    <property type="entry name" value="Prot_kinase_dom"/>
</dbReference>
<dbReference type="AlphaFoldDB" id="A0A9N9IDU9"/>
<dbReference type="Proteomes" id="UP000789405">
    <property type="component" value="Unassembled WGS sequence"/>
</dbReference>
<dbReference type="InterPro" id="IPR001245">
    <property type="entry name" value="Ser-Thr/Tyr_kinase_cat_dom"/>
</dbReference>
<dbReference type="GO" id="GO:0007165">
    <property type="term" value="P:signal transduction"/>
    <property type="evidence" value="ECO:0007669"/>
    <property type="project" value="TreeGrafter"/>
</dbReference>
<dbReference type="GO" id="GO:0005524">
    <property type="term" value="F:ATP binding"/>
    <property type="evidence" value="ECO:0007669"/>
    <property type="project" value="InterPro"/>
</dbReference>
<dbReference type="InterPro" id="IPR050167">
    <property type="entry name" value="Ser_Thr_protein_kinase"/>
</dbReference>
<evidence type="ECO:0000259" key="1">
    <source>
        <dbReference type="PROSITE" id="PS50011"/>
    </source>
</evidence>
<sequence length="226" mass="25441">MTLKWSQTFAIMENVLNVGAPIVILKYHECFRNASSVVDCFGITSDPTGCYMFVTRFYESGNLHQYLAKTMGCLCWRDVVDMLWGIVTGGLEPIHENGLFHGNLHSGNLLVEEHPESINVKISDIGLKGPADGSTSVYISLMERCWHQDPSKRPKATELNEIITAWMTAISDDPDPSPTSEQFDIAEEKRFADLVNKTFPKPKFHNQAIYTSRLLNYSSLCENTTQ</sequence>
<dbReference type="GO" id="GO:0004672">
    <property type="term" value="F:protein kinase activity"/>
    <property type="evidence" value="ECO:0007669"/>
    <property type="project" value="InterPro"/>
</dbReference>
<protein>
    <submittedName>
        <fullName evidence="2">19366_t:CDS:1</fullName>
    </submittedName>
</protein>
<accession>A0A9N9IDU9</accession>
<dbReference type="PANTHER" id="PTHR23257">
    <property type="entry name" value="SERINE-THREONINE PROTEIN KINASE"/>
    <property type="match status" value="1"/>
</dbReference>
<dbReference type="OrthoDB" id="2362960at2759"/>
<dbReference type="Pfam" id="PF07714">
    <property type="entry name" value="PK_Tyr_Ser-Thr"/>
    <property type="match status" value="1"/>
</dbReference>